<reference evidence="1" key="1">
    <citation type="submission" date="2013-07" db="EMBL/GenBank/DDBJ databases">
        <title>The genome of Eucalyptus grandis.</title>
        <authorList>
            <person name="Schmutz J."/>
            <person name="Hayes R."/>
            <person name="Myburg A."/>
            <person name="Tuskan G."/>
            <person name="Grattapaglia D."/>
            <person name="Rokhsar D.S."/>
        </authorList>
    </citation>
    <scope>NUCLEOTIDE SEQUENCE</scope>
    <source>
        <tissue evidence="1">Leaf extractions</tissue>
    </source>
</reference>
<dbReference type="AlphaFoldDB" id="A0A059BAN9"/>
<sequence>MAVSIFLDWLPLNGVHSCGIRWECSYPFHDCRARHYKQEKNENLWGIFLFSMNLFNQEVVLYNVVYVYAVVGFDC</sequence>
<dbReference type="Gramene" id="KCW63188">
    <property type="protein sequence ID" value="KCW63188"/>
    <property type="gene ID" value="EUGRSUZ_G00802"/>
</dbReference>
<dbReference type="EMBL" id="KK198759">
    <property type="protein sequence ID" value="KCW63188.1"/>
    <property type="molecule type" value="Genomic_DNA"/>
</dbReference>
<name>A0A059BAN9_EUCGR</name>
<accession>A0A059BAN9</accession>
<proteinExistence type="predicted"/>
<organism evidence="1">
    <name type="scientific">Eucalyptus grandis</name>
    <name type="common">Flooded gum</name>
    <dbReference type="NCBI Taxonomy" id="71139"/>
    <lineage>
        <taxon>Eukaryota</taxon>
        <taxon>Viridiplantae</taxon>
        <taxon>Streptophyta</taxon>
        <taxon>Embryophyta</taxon>
        <taxon>Tracheophyta</taxon>
        <taxon>Spermatophyta</taxon>
        <taxon>Magnoliopsida</taxon>
        <taxon>eudicotyledons</taxon>
        <taxon>Gunneridae</taxon>
        <taxon>Pentapetalae</taxon>
        <taxon>rosids</taxon>
        <taxon>malvids</taxon>
        <taxon>Myrtales</taxon>
        <taxon>Myrtaceae</taxon>
        <taxon>Myrtoideae</taxon>
        <taxon>Eucalypteae</taxon>
        <taxon>Eucalyptus</taxon>
    </lineage>
</organism>
<dbReference type="InParanoid" id="A0A059BAN9"/>
<evidence type="ECO:0000313" key="1">
    <source>
        <dbReference type="EMBL" id="KCW63188.1"/>
    </source>
</evidence>
<gene>
    <name evidence="1" type="ORF">EUGRSUZ_G00802</name>
</gene>
<protein>
    <submittedName>
        <fullName evidence="1">Uncharacterized protein</fullName>
    </submittedName>
</protein>